<comment type="caution">
    <text evidence="1">The sequence shown here is derived from an EMBL/GenBank/DDBJ whole genome shotgun (WGS) entry which is preliminary data.</text>
</comment>
<organism evidence="1 2">
    <name type="scientific">Cytobacillus depressus</name>
    <dbReference type="NCBI Taxonomy" id="1602942"/>
    <lineage>
        <taxon>Bacteria</taxon>
        <taxon>Bacillati</taxon>
        <taxon>Bacillota</taxon>
        <taxon>Bacilli</taxon>
        <taxon>Bacillales</taxon>
        <taxon>Bacillaceae</taxon>
        <taxon>Cytobacillus</taxon>
    </lineage>
</organism>
<dbReference type="AlphaFoldDB" id="A0A6L3V232"/>
<reference evidence="1 2" key="1">
    <citation type="journal article" date="2016" name="Antonie Van Leeuwenhoek">
        <title>Bacillus depressus sp. nov., isolated from soil of a sunflower field.</title>
        <authorList>
            <person name="Wei X."/>
            <person name="Xin D."/>
            <person name="Xin Y."/>
            <person name="Zhang H."/>
            <person name="Wang T."/>
            <person name="Zhang J."/>
        </authorList>
    </citation>
    <scope>NUCLEOTIDE SEQUENCE [LARGE SCALE GENOMIC DNA]</scope>
    <source>
        <strain evidence="1 2">BZ1</strain>
    </source>
</reference>
<accession>A0A6L3V232</accession>
<name>A0A6L3V232_9BACI</name>
<evidence type="ECO:0000313" key="2">
    <source>
        <dbReference type="Proteomes" id="UP000481030"/>
    </source>
</evidence>
<evidence type="ECO:0000313" key="1">
    <source>
        <dbReference type="EMBL" id="KAB2332226.1"/>
    </source>
</evidence>
<keyword evidence="2" id="KW-1185">Reference proteome</keyword>
<dbReference type="Proteomes" id="UP000481030">
    <property type="component" value="Unassembled WGS sequence"/>
</dbReference>
<protein>
    <submittedName>
        <fullName evidence="1">Uncharacterized protein</fullName>
    </submittedName>
</protein>
<gene>
    <name evidence="1" type="ORF">F7731_16765</name>
</gene>
<proteinExistence type="predicted"/>
<dbReference type="EMBL" id="WBOS01000009">
    <property type="protein sequence ID" value="KAB2332226.1"/>
    <property type="molecule type" value="Genomic_DNA"/>
</dbReference>
<dbReference type="OrthoDB" id="2871813at2"/>
<sequence length="174" mass="20409">MSKSTYHCCINEDVLEKFNLALLLNKEDAGDVLEKYMRQYISYSFSKASEIYKTSTVLQNTRVNGEANSDTGKAIFRIPRWAKKSNQYNHKIVRAYFQIESELGYVPLNALEKRCSDEINHSDTYVRDFRGNFNQMKIDSPKSHGKVFEIENENVIVWGYIKEILMEYKEDFCK</sequence>
<dbReference type="RefSeq" id="WP_151535956.1">
    <property type="nucleotide sequence ID" value="NZ_WBOS01000009.1"/>
</dbReference>